<evidence type="ECO:0000256" key="9">
    <source>
        <dbReference type="ARBA" id="ARBA00023237"/>
    </source>
</evidence>
<evidence type="ECO:0000256" key="3">
    <source>
        <dbReference type="ARBA" id="ARBA00022452"/>
    </source>
</evidence>
<proteinExistence type="inferred from homology"/>
<sequence>MKKPIFLIAVLYAFSTGVSWAQKDSVDYFSLSLEELMNIQIVSASKKAESLFDAPLSASVLTREEIRNAGSTSIMEALRLIPGVIVREQTNGNYDIHVRGLDNVPPNSLILSSTNTTTLVMINNRPVYNYLQGGTFWESLPIDLNDVEKIEVVRGPSSTLYGPNAVSGVINIITRHTDKQGWSVNGSTQYGTQNTSILNGRAAYQFNDKWSVAVSGNYQDRGRDVVYINNRTGEKVTSIDDLGASDVNARYPHPDKSMIKYGVNSTISYSPKEKAQFNLNAGLQDSEVQNIMFDNTGSSTNINTITTDSRYVDFQSSTYGLNTQISYTDATQYPVKGMKGSQYDYNVTDASLEYEIPIKGLSLKPGVTYRSATYDDSRYANVAEKGGILNGEKTMETLGGSLRADYSLLNEKLRFTGGLRMDKFTHPGDWLLSYQAAVNYKLNTSNLFRVVYSKAYRSPFIFDTYVDYHSLQPLANNMFMEASSTGNKNLDLLNSKMFELGYRTMLRSNLSLDIEGYHTITENYTALILGATTITPQTAPVIGHTSLTIENIPLKVRQQGVTVSVNYVVNKLQIKPFVSFQKTKLEDYSPYFSSTAATPSASNNMDPATYNFNNVSDVDHKFTPSAYGGAYINYALSSKFNFNLNAYWFSKQTFYHKDNFTYKDGVRGVENIDSKVLLNATVSYAPIKQLRIFVNGRNLLNRKSIEYYNSDATPAMIFGGINFDF</sequence>
<evidence type="ECO:0000256" key="7">
    <source>
        <dbReference type="ARBA" id="ARBA00023136"/>
    </source>
</evidence>
<evidence type="ECO:0000256" key="10">
    <source>
        <dbReference type="PROSITE-ProRule" id="PRU01360"/>
    </source>
</evidence>
<dbReference type="PANTHER" id="PTHR30069">
    <property type="entry name" value="TONB-DEPENDENT OUTER MEMBRANE RECEPTOR"/>
    <property type="match status" value="1"/>
</dbReference>
<dbReference type="Pfam" id="PF07715">
    <property type="entry name" value="Plug"/>
    <property type="match status" value="1"/>
</dbReference>
<gene>
    <name evidence="15" type="ORF">KK060_17225</name>
</gene>
<keyword evidence="3 10" id="KW-1134">Transmembrane beta strand</keyword>
<keyword evidence="4 10" id="KW-0812">Transmembrane</keyword>
<dbReference type="InterPro" id="IPR012910">
    <property type="entry name" value="Plug_dom"/>
</dbReference>
<keyword evidence="8 15" id="KW-0675">Receptor</keyword>
<comment type="subcellular location">
    <subcellularLocation>
        <location evidence="1 10">Cell outer membrane</location>
        <topology evidence="1 10">Multi-pass membrane protein</topology>
    </subcellularLocation>
</comment>
<dbReference type="InterPro" id="IPR039426">
    <property type="entry name" value="TonB-dep_rcpt-like"/>
</dbReference>
<keyword evidence="2 10" id="KW-0813">Transport</keyword>
<dbReference type="EMBL" id="JAHESD010000045">
    <property type="protein sequence ID" value="MBT1705038.1"/>
    <property type="molecule type" value="Genomic_DNA"/>
</dbReference>
<dbReference type="Gene3D" id="2.40.170.20">
    <property type="entry name" value="TonB-dependent receptor, beta-barrel domain"/>
    <property type="match status" value="1"/>
</dbReference>
<evidence type="ECO:0000259" key="13">
    <source>
        <dbReference type="Pfam" id="PF00593"/>
    </source>
</evidence>
<dbReference type="Proteomes" id="UP000772618">
    <property type="component" value="Unassembled WGS sequence"/>
</dbReference>
<accession>A0ABS5VVF8</accession>
<organism evidence="15 16">
    <name type="scientific">Chryseosolibacter indicus</name>
    <dbReference type="NCBI Taxonomy" id="2782351"/>
    <lineage>
        <taxon>Bacteria</taxon>
        <taxon>Pseudomonadati</taxon>
        <taxon>Bacteroidota</taxon>
        <taxon>Cytophagia</taxon>
        <taxon>Cytophagales</taxon>
        <taxon>Chryseotaleaceae</taxon>
        <taxon>Chryseosolibacter</taxon>
    </lineage>
</organism>
<feature type="chain" id="PRO_5046937462" evidence="12">
    <location>
        <begin position="22"/>
        <end position="725"/>
    </location>
</feature>
<name>A0ABS5VVF8_9BACT</name>
<keyword evidence="16" id="KW-1185">Reference proteome</keyword>
<evidence type="ECO:0000256" key="6">
    <source>
        <dbReference type="ARBA" id="ARBA00023077"/>
    </source>
</evidence>
<evidence type="ECO:0000256" key="8">
    <source>
        <dbReference type="ARBA" id="ARBA00023170"/>
    </source>
</evidence>
<dbReference type="PROSITE" id="PS52016">
    <property type="entry name" value="TONB_DEPENDENT_REC_3"/>
    <property type="match status" value="1"/>
</dbReference>
<keyword evidence="9 10" id="KW-0998">Cell outer membrane</keyword>
<dbReference type="Gene3D" id="2.170.130.10">
    <property type="entry name" value="TonB-dependent receptor, plug domain"/>
    <property type="match status" value="1"/>
</dbReference>
<keyword evidence="7 10" id="KW-0472">Membrane</keyword>
<keyword evidence="6 11" id="KW-0798">TonB box</keyword>
<reference evidence="15 16" key="1">
    <citation type="submission" date="2021-05" db="EMBL/GenBank/DDBJ databases">
        <title>A Polyphasic approach of four new species of the genus Ohtaekwangia: Ohtaekwangia histidinii sp. nov., Ohtaekwangia cretensis sp. nov., Ohtaekwangia indiensis sp. nov., Ohtaekwangia reichenbachii sp. nov. from diverse environment.</title>
        <authorList>
            <person name="Octaviana S."/>
        </authorList>
    </citation>
    <scope>NUCLEOTIDE SEQUENCE [LARGE SCALE GENOMIC DNA]</scope>
    <source>
        <strain evidence="15 16">PWU20</strain>
    </source>
</reference>
<evidence type="ECO:0000256" key="5">
    <source>
        <dbReference type="ARBA" id="ARBA00022729"/>
    </source>
</evidence>
<evidence type="ECO:0000313" key="15">
    <source>
        <dbReference type="EMBL" id="MBT1705038.1"/>
    </source>
</evidence>
<feature type="signal peptide" evidence="12">
    <location>
        <begin position="1"/>
        <end position="21"/>
    </location>
</feature>
<feature type="domain" description="TonB-dependent receptor plug" evidence="14">
    <location>
        <begin position="51"/>
        <end position="169"/>
    </location>
</feature>
<evidence type="ECO:0000256" key="2">
    <source>
        <dbReference type="ARBA" id="ARBA00022448"/>
    </source>
</evidence>
<keyword evidence="5 12" id="KW-0732">Signal</keyword>
<feature type="domain" description="TonB-dependent receptor-like beta-barrel" evidence="13">
    <location>
        <begin position="210"/>
        <end position="699"/>
    </location>
</feature>
<comment type="caution">
    <text evidence="15">The sequence shown here is derived from an EMBL/GenBank/DDBJ whole genome shotgun (WGS) entry which is preliminary data.</text>
</comment>
<evidence type="ECO:0000256" key="1">
    <source>
        <dbReference type="ARBA" id="ARBA00004571"/>
    </source>
</evidence>
<evidence type="ECO:0000256" key="12">
    <source>
        <dbReference type="SAM" id="SignalP"/>
    </source>
</evidence>
<dbReference type="InterPro" id="IPR036942">
    <property type="entry name" value="Beta-barrel_TonB_sf"/>
</dbReference>
<comment type="similarity">
    <text evidence="10 11">Belongs to the TonB-dependent receptor family.</text>
</comment>
<evidence type="ECO:0000256" key="4">
    <source>
        <dbReference type="ARBA" id="ARBA00022692"/>
    </source>
</evidence>
<dbReference type="InterPro" id="IPR000531">
    <property type="entry name" value="Beta-barrel_TonB"/>
</dbReference>
<evidence type="ECO:0000313" key="16">
    <source>
        <dbReference type="Proteomes" id="UP000772618"/>
    </source>
</evidence>
<evidence type="ECO:0000256" key="11">
    <source>
        <dbReference type="RuleBase" id="RU003357"/>
    </source>
</evidence>
<dbReference type="RefSeq" id="WP_254154996.1">
    <property type="nucleotide sequence ID" value="NZ_JAHESD010000045.1"/>
</dbReference>
<dbReference type="Pfam" id="PF00593">
    <property type="entry name" value="TonB_dep_Rec_b-barrel"/>
    <property type="match status" value="1"/>
</dbReference>
<evidence type="ECO:0000259" key="14">
    <source>
        <dbReference type="Pfam" id="PF07715"/>
    </source>
</evidence>
<dbReference type="SUPFAM" id="SSF56935">
    <property type="entry name" value="Porins"/>
    <property type="match status" value="1"/>
</dbReference>
<protein>
    <submittedName>
        <fullName evidence="15">TonB-dependent receptor</fullName>
    </submittedName>
</protein>
<dbReference type="InterPro" id="IPR037066">
    <property type="entry name" value="Plug_dom_sf"/>
</dbReference>
<dbReference type="PANTHER" id="PTHR30069:SF29">
    <property type="entry name" value="HEMOGLOBIN AND HEMOGLOBIN-HAPTOGLOBIN-BINDING PROTEIN 1-RELATED"/>
    <property type="match status" value="1"/>
</dbReference>